<dbReference type="GO" id="GO:0016301">
    <property type="term" value="F:kinase activity"/>
    <property type="evidence" value="ECO:0007669"/>
    <property type="project" value="UniProtKB-KW"/>
</dbReference>
<keyword evidence="8" id="KW-1185">Reference proteome</keyword>
<evidence type="ECO:0000256" key="5">
    <source>
        <dbReference type="SAM" id="Phobius"/>
    </source>
</evidence>
<proteinExistence type="predicted"/>
<dbReference type="Pfam" id="PF12555">
    <property type="entry name" value="SteA-like_C"/>
    <property type="match status" value="1"/>
</dbReference>
<dbReference type="OrthoDB" id="5169996at2"/>
<accession>A0A839RPE6</accession>
<dbReference type="InterPro" id="IPR047795">
    <property type="entry name" value="Put_SteA-like"/>
</dbReference>
<evidence type="ECO:0000256" key="4">
    <source>
        <dbReference type="ARBA" id="ARBA00022840"/>
    </source>
</evidence>
<evidence type="ECO:0000256" key="1">
    <source>
        <dbReference type="ARBA" id="ARBA00022679"/>
    </source>
</evidence>
<sequence length="398" mass="42701">MKMPSLLSRNSTSLPGISGTARIDRDTAKVLRRAGRGDVVILDEIDLDRKTADALIRAQVLAVVNASPSISGRYPNLGPQQLVDAGIILVDDVGSEIFREVKDGAKVRLYEGEVFLGEKPVALGVQLFEEEIKDLLTAAKQSLADHLEAFSGNTVEFIRTESPLLIDGIGIPDIDVELADRQVLVVDAGPDYKDALKQVKPFIKEYQPILIGVNGGADALFKAGFKPDLIVGDPESMSSETLRCGAQVVLPADPDGHAKGLERIQDLGVGAMTFPAAGTPADLALLLAYHHGASLIATVGVSASLSEFFDRDKSESAPSMFLTRLRVGEKLVDGRALATLYRSRVSVTAIALFVLALMAAALVVLLIVNGIEDPLSWAIDTWNRFALWVQGLIRDLRG</sequence>
<dbReference type="NCBIfam" id="NF040608">
    <property type="entry name" value="division_SteA"/>
    <property type="match status" value="1"/>
</dbReference>
<dbReference type="EMBL" id="JACHWS010000003">
    <property type="protein sequence ID" value="MBB3038665.1"/>
    <property type="molecule type" value="Genomic_DNA"/>
</dbReference>
<evidence type="ECO:0000259" key="6">
    <source>
        <dbReference type="Pfam" id="PF12555"/>
    </source>
</evidence>
<protein>
    <submittedName>
        <fullName evidence="7">Putative membrane-anchored protein</fullName>
    </submittedName>
</protein>
<comment type="caution">
    <text evidence="7">The sequence shown here is derived from an EMBL/GenBank/DDBJ whole genome shotgun (WGS) entry which is preliminary data.</text>
</comment>
<keyword evidence="5" id="KW-0812">Transmembrane</keyword>
<keyword evidence="2" id="KW-0547">Nucleotide-binding</keyword>
<feature type="transmembrane region" description="Helical" evidence="5">
    <location>
        <begin position="345"/>
        <end position="368"/>
    </location>
</feature>
<dbReference type="SUPFAM" id="SSF63999">
    <property type="entry name" value="Thiamin pyrophosphokinase, catalytic domain"/>
    <property type="match status" value="1"/>
</dbReference>
<keyword evidence="3" id="KW-0418">Kinase</keyword>
<dbReference type="Proteomes" id="UP000567922">
    <property type="component" value="Unassembled WGS sequence"/>
</dbReference>
<keyword evidence="5" id="KW-1133">Transmembrane helix</keyword>
<reference evidence="7 8" key="1">
    <citation type="submission" date="2020-08" db="EMBL/GenBank/DDBJ databases">
        <title>Sequencing the genomes of 1000 actinobacteria strains.</title>
        <authorList>
            <person name="Klenk H.-P."/>
        </authorList>
    </citation>
    <scope>NUCLEOTIDE SEQUENCE [LARGE SCALE GENOMIC DNA]</scope>
    <source>
        <strain evidence="7 8">DSM 45258</strain>
    </source>
</reference>
<evidence type="ECO:0000256" key="3">
    <source>
        <dbReference type="ARBA" id="ARBA00022777"/>
    </source>
</evidence>
<dbReference type="RefSeq" id="WP_064440566.1">
    <property type="nucleotide sequence ID" value="NZ_BDDI01000008.1"/>
</dbReference>
<dbReference type="GO" id="GO:0005524">
    <property type="term" value="F:ATP binding"/>
    <property type="evidence" value="ECO:0007669"/>
    <property type="project" value="UniProtKB-KW"/>
</dbReference>
<dbReference type="GO" id="GO:0004788">
    <property type="term" value="F:thiamine diphosphokinase activity"/>
    <property type="evidence" value="ECO:0007669"/>
    <property type="project" value="InterPro"/>
</dbReference>
<gene>
    <name evidence="7" type="ORF">FHU29_003134</name>
</gene>
<organism evidence="7 8">
    <name type="scientific">Hoyosella altamirensis</name>
    <dbReference type="NCBI Taxonomy" id="616997"/>
    <lineage>
        <taxon>Bacteria</taxon>
        <taxon>Bacillati</taxon>
        <taxon>Actinomycetota</taxon>
        <taxon>Actinomycetes</taxon>
        <taxon>Mycobacteriales</taxon>
        <taxon>Hoyosellaceae</taxon>
        <taxon>Hoyosella</taxon>
    </lineage>
</organism>
<evidence type="ECO:0000256" key="2">
    <source>
        <dbReference type="ARBA" id="ARBA00022741"/>
    </source>
</evidence>
<evidence type="ECO:0000313" key="8">
    <source>
        <dbReference type="Proteomes" id="UP000567922"/>
    </source>
</evidence>
<dbReference type="AlphaFoldDB" id="A0A839RPE6"/>
<dbReference type="GO" id="GO:0009229">
    <property type="term" value="P:thiamine diphosphate biosynthetic process"/>
    <property type="evidence" value="ECO:0007669"/>
    <property type="project" value="InterPro"/>
</dbReference>
<dbReference type="Gene3D" id="3.40.50.10240">
    <property type="entry name" value="Thiamin pyrophosphokinase, catalytic domain"/>
    <property type="match status" value="1"/>
</dbReference>
<feature type="domain" description="SteA-like C-terminal" evidence="6">
    <location>
        <begin position="335"/>
        <end position="386"/>
    </location>
</feature>
<dbReference type="InterPro" id="IPR022215">
    <property type="entry name" value="SteA-like_C"/>
</dbReference>
<name>A0A839RPE6_9ACTN</name>
<dbReference type="InterPro" id="IPR036759">
    <property type="entry name" value="TPK_catalytic_sf"/>
</dbReference>
<keyword evidence="5" id="KW-0472">Membrane</keyword>
<evidence type="ECO:0000313" key="7">
    <source>
        <dbReference type="EMBL" id="MBB3038665.1"/>
    </source>
</evidence>
<keyword evidence="1" id="KW-0808">Transferase</keyword>
<keyword evidence="4" id="KW-0067">ATP-binding</keyword>